<gene>
    <name evidence="8" type="ORF">O0S10_00520</name>
</gene>
<evidence type="ECO:0000256" key="5">
    <source>
        <dbReference type="ARBA" id="ARBA00022989"/>
    </source>
</evidence>
<dbReference type="PANTHER" id="PTHR43299">
    <property type="entry name" value="UPF0718 PROTEIN YRAQ"/>
    <property type="match status" value="1"/>
</dbReference>
<evidence type="ECO:0000256" key="3">
    <source>
        <dbReference type="ARBA" id="ARBA00022475"/>
    </source>
</evidence>
<feature type="transmembrane region" description="Helical" evidence="7">
    <location>
        <begin position="163"/>
        <end position="181"/>
    </location>
</feature>
<protein>
    <submittedName>
        <fullName evidence="8">Permease</fullName>
    </submittedName>
</protein>
<evidence type="ECO:0000256" key="7">
    <source>
        <dbReference type="SAM" id="Phobius"/>
    </source>
</evidence>
<feature type="transmembrane region" description="Helical" evidence="7">
    <location>
        <begin position="225"/>
        <end position="247"/>
    </location>
</feature>
<dbReference type="Proteomes" id="UP001141422">
    <property type="component" value="Unassembled WGS sequence"/>
</dbReference>
<feature type="transmembrane region" description="Helical" evidence="7">
    <location>
        <begin position="95"/>
        <end position="115"/>
    </location>
</feature>
<keyword evidence="9" id="KW-1185">Reference proteome</keyword>
<sequence length="349" mass="36364">MDFGAAIASGLFHLGSYAAANALTSLVPIFLLAGAIVVFPRSSGIFHYFTDAVPRRVSYPVALLSGAFLCVFSLVIIPMFAALHRRGSAVGPQIVFLYAGSALNVVAVAGLASVFGAGTAIVFVVCAGGVAVLAAWIMSFLFQAHTTPLTFLRQSTPGSAEETVWCVPVLFLLLILMLFAGTLPVPFAGKIAAVLLAGMVVVLYARRFLSSGGIREWMHSAGHIAVRAVPFLLLGHFLLGVFTSLIPPEMLVPYLSDNGFLSCVAGSLSGIILHVPAALDVPVLESTFGYRAGDIAAGPMVSLLLSGSGICLPLLMVVHIVIGTRRTVVYGAVILVLAALFGFLYGLAG</sequence>
<feature type="transmembrane region" description="Helical" evidence="7">
    <location>
        <begin position="121"/>
        <end position="142"/>
    </location>
</feature>
<keyword evidence="3" id="KW-1003">Cell membrane</keyword>
<feature type="transmembrane region" description="Helical" evidence="7">
    <location>
        <begin position="259"/>
        <end position="279"/>
    </location>
</feature>
<evidence type="ECO:0000313" key="9">
    <source>
        <dbReference type="Proteomes" id="UP001141422"/>
    </source>
</evidence>
<evidence type="ECO:0000256" key="1">
    <source>
        <dbReference type="ARBA" id="ARBA00004651"/>
    </source>
</evidence>
<evidence type="ECO:0000256" key="6">
    <source>
        <dbReference type="ARBA" id="ARBA00023136"/>
    </source>
</evidence>
<dbReference type="RefSeq" id="WP_268923929.1">
    <property type="nucleotide sequence ID" value="NZ_JAPTGB010000001.1"/>
</dbReference>
<name>A0ABT4IEM5_9EURY</name>
<comment type="similarity">
    <text evidence="2">Belongs to the UPF0718 family.</text>
</comment>
<keyword evidence="6 7" id="KW-0472">Membrane</keyword>
<evidence type="ECO:0000256" key="4">
    <source>
        <dbReference type="ARBA" id="ARBA00022692"/>
    </source>
</evidence>
<keyword evidence="4 7" id="KW-0812">Transmembrane</keyword>
<feature type="transmembrane region" description="Helical" evidence="7">
    <location>
        <begin position="300"/>
        <end position="322"/>
    </location>
</feature>
<dbReference type="InterPro" id="IPR005524">
    <property type="entry name" value="DUF318"/>
</dbReference>
<feature type="transmembrane region" description="Helical" evidence="7">
    <location>
        <begin position="187"/>
        <end position="205"/>
    </location>
</feature>
<dbReference type="Pfam" id="PF03773">
    <property type="entry name" value="ArsP_1"/>
    <property type="match status" value="1"/>
</dbReference>
<keyword evidence="5 7" id="KW-1133">Transmembrane helix</keyword>
<dbReference type="PANTHER" id="PTHR43299:SF1">
    <property type="entry name" value="UPF0718 PROTEIN YRAQ"/>
    <property type="match status" value="1"/>
</dbReference>
<comment type="subcellular location">
    <subcellularLocation>
        <location evidence="1">Cell membrane</location>
        <topology evidence="1">Multi-pass membrane protein</topology>
    </subcellularLocation>
</comment>
<reference evidence="8" key="1">
    <citation type="submission" date="2022-12" db="EMBL/GenBank/DDBJ databases">
        <title>Isolation and characterisation of novel Methanocorpusculum spp. from native Australian herbivores indicates the genus is ancestrally host-associated.</title>
        <authorList>
            <person name="Volmer J.G."/>
            <person name="Soo R.M."/>
            <person name="Evans P.N."/>
            <person name="Hoedt E.C."/>
            <person name="Astorga Alsina A.L."/>
            <person name="Woodcroft B.J."/>
            <person name="Tyson G.W."/>
            <person name="Hugenholtz P."/>
            <person name="Morrison M."/>
        </authorList>
    </citation>
    <scope>NUCLEOTIDE SEQUENCE</scope>
    <source>
        <strain evidence="8">MG</strain>
    </source>
</reference>
<accession>A0ABT4IEM5</accession>
<feature type="transmembrane region" description="Helical" evidence="7">
    <location>
        <begin position="12"/>
        <end position="39"/>
    </location>
</feature>
<feature type="transmembrane region" description="Helical" evidence="7">
    <location>
        <begin position="328"/>
        <end position="348"/>
    </location>
</feature>
<evidence type="ECO:0000313" key="8">
    <source>
        <dbReference type="EMBL" id="MCZ0859707.1"/>
    </source>
</evidence>
<feature type="transmembrane region" description="Helical" evidence="7">
    <location>
        <begin position="59"/>
        <end position="83"/>
    </location>
</feature>
<evidence type="ECO:0000256" key="2">
    <source>
        <dbReference type="ARBA" id="ARBA00006386"/>
    </source>
</evidence>
<dbReference type="EMBL" id="JAPTGB010000001">
    <property type="protein sequence ID" value="MCZ0859707.1"/>
    <property type="molecule type" value="Genomic_DNA"/>
</dbReference>
<proteinExistence type="inferred from homology"/>
<organism evidence="8 9">
    <name type="scientific">Methanocorpusculum petauri</name>
    <dbReference type="NCBI Taxonomy" id="3002863"/>
    <lineage>
        <taxon>Archaea</taxon>
        <taxon>Methanobacteriati</taxon>
        <taxon>Methanobacteriota</taxon>
        <taxon>Stenosarchaea group</taxon>
        <taxon>Methanomicrobia</taxon>
        <taxon>Methanomicrobiales</taxon>
        <taxon>Methanocorpusculaceae</taxon>
        <taxon>Methanocorpusculum</taxon>
    </lineage>
</organism>
<comment type="caution">
    <text evidence="8">The sequence shown here is derived from an EMBL/GenBank/DDBJ whole genome shotgun (WGS) entry which is preliminary data.</text>
</comment>